<keyword evidence="2" id="KW-0732">Signal</keyword>
<evidence type="ECO:0000256" key="2">
    <source>
        <dbReference type="ARBA" id="ARBA00022729"/>
    </source>
</evidence>
<evidence type="ECO:0000256" key="1">
    <source>
        <dbReference type="ARBA" id="ARBA00004196"/>
    </source>
</evidence>
<feature type="domain" description="Imelysin-like" evidence="3">
    <location>
        <begin position="26"/>
        <end position="302"/>
    </location>
</feature>
<proteinExistence type="predicted"/>
<dbReference type="Pfam" id="PF09375">
    <property type="entry name" value="Peptidase_M75"/>
    <property type="match status" value="1"/>
</dbReference>
<evidence type="ECO:0000313" key="5">
    <source>
        <dbReference type="Proteomes" id="UP001208041"/>
    </source>
</evidence>
<accession>A0AAE3J0H7</accession>
<comment type="subcellular location">
    <subcellularLocation>
        <location evidence="1">Cell envelope</location>
    </subcellularLocation>
</comment>
<dbReference type="InterPro" id="IPR018976">
    <property type="entry name" value="Imelysin-like"/>
</dbReference>
<dbReference type="Proteomes" id="UP001208041">
    <property type="component" value="Unassembled WGS sequence"/>
</dbReference>
<name>A0AAE3J0H7_9RHOB</name>
<gene>
    <name evidence="4" type="ORF">OH136_06855</name>
</gene>
<dbReference type="Gene3D" id="1.20.1420.20">
    <property type="entry name" value="M75 peptidase, HXXE motif"/>
    <property type="match status" value="1"/>
</dbReference>
<protein>
    <submittedName>
        <fullName evidence="4">Imelysin family protein</fullName>
    </submittedName>
</protein>
<comment type="caution">
    <text evidence="4">The sequence shown here is derived from an EMBL/GenBank/DDBJ whole genome shotgun (WGS) entry which is preliminary data.</text>
</comment>
<dbReference type="RefSeq" id="WP_263953088.1">
    <property type="nucleotide sequence ID" value="NZ_JAOYFC010000001.1"/>
</dbReference>
<dbReference type="EMBL" id="JAOYFC010000001">
    <property type="protein sequence ID" value="MCV6824273.1"/>
    <property type="molecule type" value="Genomic_DNA"/>
</dbReference>
<dbReference type="AlphaFoldDB" id="A0AAE3J0H7"/>
<keyword evidence="5" id="KW-1185">Reference proteome</keyword>
<evidence type="ECO:0000259" key="3">
    <source>
        <dbReference type="Pfam" id="PF09375"/>
    </source>
</evidence>
<reference evidence="4" key="1">
    <citation type="submission" date="2022-10" db="EMBL/GenBank/DDBJ databases">
        <authorList>
            <person name="Yue Y."/>
        </authorList>
    </citation>
    <scope>NUCLEOTIDE SEQUENCE</scope>
    <source>
        <strain evidence="4">Z654</strain>
    </source>
</reference>
<dbReference type="GO" id="GO:0030313">
    <property type="term" value="C:cell envelope"/>
    <property type="evidence" value="ECO:0007669"/>
    <property type="project" value="UniProtKB-SubCell"/>
</dbReference>
<evidence type="ECO:0000313" key="4">
    <source>
        <dbReference type="EMBL" id="MCV6824273.1"/>
    </source>
</evidence>
<dbReference type="InterPro" id="IPR038352">
    <property type="entry name" value="Imelysin_sf"/>
</dbReference>
<dbReference type="InterPro" id="IPR034984">
    <property type="entry name" value="Imelysin-like_IPPA"/>
</dbReference>
<sequence length="327" mass="35273">MKYLVLAAFIPSIATAGIDAVIDEHILPAHEAFTVATEELAIAAQADCRAEAVAPAYHEAFDAWMGVSHISFGPIETLGLAPAIAYWPDTKNSTGRHLDRLISVEDPIVEDVETFANVSVAARGFFALERLLYEEKYTGYEKGSYVCHLVQAISQDLATLAATLDAEWQDNFAQTLRTGGASGNETYFTEREALQAVFTSVVTGLEFNKDKRLGRPLGTFERPRPTRAEARRSGRSLRNVTLSLIALRDLNDALTDGAATQTQAAFDRAITHAETLDDPVFAGVADPSSRLKVEILQQAVTATGEAVRIEVGPMLGVSAGFNALDGD</sequence>
<dbReference type="CDD" id="cd14659">
    <property type="entry name" value="Imelysin-like_IPPA"/>
    <property type="match status" value="1"/>
</dbReference>
<organism evidence="4 5">
    <name type="scientific">Halocynthiibacter halioticoli</name>
    <dbReference type="NCBI Taxonomy" id="2986804"/>
    <lineage>
        <taxon>Bacteria</taxon>
        <taxon>Pseudomonadati</taxon>
        <taxon>Pseudomonadota</taxon>
        <taxon>Alphaproteobacteria</taxon>
        <taxon>Rhodobacterales</taxon>
        <taxon>Paracoccaceae</taxon>
        <taxon>Halocynthiibacter</taxon>
    </lineage>
</organism>